<accession>A0A1Q9ADT0</accession>
<comment type="similarity">
    <text evidence="1">Belongs to the aldo/keto reductase family.</text>
</comment>
<dbReference type="PRINTS" id="PR00069">
    <property type="entry name" value="ALDKETRDTASE"/>
</dbReference>
<dbReference type="GO" id="GO:1990002">
    <property type="term" value="F:methylglyoxal reductase (NADPH) (acetol producing) activity"/>
    <property type="evidence" value="ECO:0007669"/>
    <property type="project" value="TreeGrafter"/>
</dbReference>
<dbReference type="InterPro" id="IPR018170">
    <property type="entry name" value="Aldo/ket_reductase_CS"/>
</dbReference>
<evidence type="ECO:0000313" key="11">
    <source>
        <dbReference type="Proteomes" id="UP000186143"/>
    </source>
</evidence>
<evidence type="ECO:0000313" key="10">
    <source>
        <dbReference type="EMBL" id="OQP87362.1"/>
    </source>
</evidence>
<dbReference type="EMBL" id="MSPX01000003">
    <property type="protein sequence ID" value="OQP87362.1"/>
    <property type="molecule type" value="Genomic_DNA"/>
</dbReference>
<reference evidence="10 12" key="3">
    <citation type="journal article" date="2017" name="Antonie Van Leeuwenhoek">
        <title>Rhizobium rhizosphaerae sp. nov., a novel species isolated from rice rhizosphere.</title>
        <authorList>
            <person name="Zhao J.J."/>
            <person name="Zhang J."/>
            <person name="Zhang R.J."/>
            <person name="Zhang C.W."/>
            <person name="Yin H.Q."/>
            <person name="Zhang X.X."/>
        </authorList>
    </citation>
    <scope>NUCLEOTIDE SEQUENCE [LARGE SCALE GENOMIC DNA]</scope>
    <source>
        <strain evidence="10 12">RD15</strain>
    </source>
</reference>
<evidence type="ECO:0000313" key="12">
    <source>
        <dbReference type="Proteomes" id="UP000192652"/>
    </source>
</evidence>
<feature type="binding site" evidence="6">
    <location>
        <position position="105"/>
    </location>
    <ligand>
        <name>substrate</name>
    </ligand>
</feature>
<dbReference type="RefSeq" id="WP_075636939.1">
    <property type="nucleotide sequence ID" value="NZ_MKIO01000041.1"/>
</dbReference>
<dbReference type="FunFam" id="3.20.20.100:FF:000002">
    <property type="entry name" value="2,5-diketo-D-gluconic acid reductase A"/>
    <property type="match status" value="1"/>
</dbReference>
<dbReference type="PROSITE" id="PS00062">
    <property type="entry name" value="ALDOKETO_REDUCTASE_2"/>
    <property type="match status" value="1"/>
</dbReference>
<name>A0A1Q9ADT0_9HYPH</name>
<dbReference type="CDD" id="cd19140">
    <property type="entry name" value="AKR_AKR3F3"/>
    <property type="match status" value="1"/>
</dbReference>
<evidence type="ECO:0000256" key="2">
    <source>
        <dbReference type="ARBA" id="ARBA00022857"/>
    </source>
</evidence>
<dbReference type="EMBL" id="MKIO01000041">
    <property type="protein sequence ID" value="OLP53075.1"/>
    <property type="molecule type" value="Genomic_DNA"/>
</dbReference>
<dbReference type="InterPro" id="IPR036812">
    <property type="entry name" value="NAD(P)_OxRdtase_dom_sf"/>
</dbReference>
<dbReference type="Proteomes" id="UP000186143">
    <property type="component" value="Unassembled WGS sequence"/>
</dbReference>
<feature type="active site" description="Proton donor" evidence="5">
    <location>
        <position position="47"/>
    </location>
</feature>
<organism evidence="9 11">
    <name type="scientific">Xaviernesmea rhizosphaerae</name>
    <dbReference type="NCBI Taxonomy" id="1672749"/>
    <lineage>
        <taxon>Bacteria</taxon>
        <taxon>Pseudomonadati</taxon>
        <taxon>Pseudomonadota</taxon>
        <taxon>Alphaproteobacteria</taxon>
        <taxon>Hyphomicrobiales</taxon>
        <taxon>Rhizobiaceae</taxon>
        <taxon>Rhizobium/Agrobacterium group</taxon>
        <taxon>Xaviernesmea</taxon>
    </lineage>
</organism>
<evidence type="ECO:0000256" key="7">
    <source>
        <dbReference type="PIRSR" id="PIRSR000097-3"/>
    </source>
</evidence>
<reference evidence="10" key="2">
    <citation type="submission" date="2016-12" db="EMBL/GenBank/DDBJ databases">
        <authorList>
            <person name="Zhang X."/>
            <person name="Zhao J."/>
        </authorList>
    </citation>
    <scope>NUCLEOTIDE SEQUENCE</scope>
    <source>
        <strain evidence="10">RD15</strain>
    </source>
</reference>
<feature type="domain" description="NADP-dependent oxidoreductase" evidence="8">
    <location>
        <begin position="14"/>
        <end position="256"/>
    </location>
</feature>
<gene>
    <name evidence="9" type="ORF">BJF92_18775</name>
    <name evidence="10" type="ORF">BTR14_05330</name>
</gene>
<evidence type="ECO:0000256" key="1">
    <source>
        <dbReference type="ARBA" id="ARBA00007905"/>
    </source>
</evidence>
<evidence type="ECO:0000256" key="4">
    <source>
        <dbReference type="ARBA" id="ARBA00049445"/>
    </source>
</evidence>
<evidence type="ECO:0000256" key="3">
    <source>
        <dbReference type="ARBA" id="ARBA00023002"/>
    </source>
</evidence>
<dbReference type="AlphaFoldDB" id="A0A1Q9ADT0"/>
<comment type="catalytic activity">
    <reaction evidence="4">
        <text>hydroxyacetone + NADP(+) = methylglyoxal + NADPH + H(+)</text>
        <dbReference type="Rhea" id="RHEA:27986"/>
        <dbReference type="ChEBI" id="CHEBI:15378"/>
        <dbReference type="ChEBI" id="CHEBI:17158"/>
        <dbReference type="ChEBI" id="CHEBI:27957"/>
        <dbReference type="ChEBI" id="CHEBI:57783"/>
        <dbReference type="ChEBI" id="CHEBI:58349"/>
    </reaction>
</comment>
<evidence type="ECO:0000256" key="5">
    <source>
        <dbReference type="PIRSR" id="PIRSR000097-1"/>
    </source>
</evidence>
<feature type="site" description="Lowers pKa of active site Tyr" evidence="7">
    <location>
        <position position="72"/>
    </location>
</feature>
<comment type="caution">
    <text evidence="9">The sequence shown here is derived from an EMBL/GenBank/DDBJ whole genome shotgun (WGS) entry which is preliminary data.</text>
</comment>
<dbReference type="SUPFAM" id="SSF51430">
    <property type="entry name" value="NAD(P)-linked oxidoreductase"/>
    <property type="match status" value="1"/>
</dbReference>
<dbReference type="PROSITE" id="PS00798">
    <property type="entry name" value="ALDOKETO_REDUCTASE_1"/>
    <property type="match status" value="1"/>
</dbReference>
<keyword evidence="2" id="KW-0521">NADP</keyword>
<dbReference type="OrthoDB" id="9804790at2"/>
<dbReference type="Gene3D" id="3.20.20.100">
    <property type="entry name" value="NADP-dependent oxidoreductase domain"/>
    <property type="match status" value="1"/>
</dbReference>
<dbReference type="InterPro" id="IPR023210">
    <property type="entry name" value="NADP_OxRdtase_dom"/>
</dbReference>
<dbReference type="PIRSF" id="PIRSF000097">
    <property type="entry name" value="AKR"/>
    <property type="match status" value="1"/>
</dbReference>
<evidence type="ECO:0000313" key="9">
    <source>
        <dbReference type="EMBL" id="OLP53075.1"/>
    </source>
</evidence>
<proteinExistence type="inferred from homology"/>
<dbReference type="STRING" id="1672749.BJF92_18775"/>
<dbReference type="PANTHER" id="PTHR43827">
    <property type="entry name" value="2,5-DIKETO-D-GLUCONIC ACID REDUCTASE"/>
    <property type="match status" value="1"/>
</dbReference>
<dbReference type="GO" id="GO:0051596">
    <property type="term" value="P:methylglyoxal catabolic process"/>
    <property type="evidence" value="ECO:0007669"/>
    <property type="project" value="TreeGrafter"/>
</dbReference>
<evidence type="ECO:0000259" key="8">
    <source>
        <dbReference type="Pfam" id="PF00248"/>
    </source>
</evidence>
<sequence length="277" mass="30495">MNTVKVHGAEIPALGFGTFRMPDAEVLEILPQALKLGFRHVDTAQIYKNEEAVGTAIQQSGIARSEIFLTTKVWVDRFGRGELETSVEESLRKLKTDHVDLLLLHWPGSPTPIAEAVEGLNKVRQAGKVRHIGVSNFNVHQMQEAAKASQAPLVTNQVEYHPYIDQTPVLDAAHKLGLSLTAYYAMADGRVPKDPLLNEIGARHGKTAAQVTLRWLTQQLNVIALSKTSTAARLKENFEIFDFVLSEEEMQAIHGLARPDGRIVSPNGLAPAWDRAA</sequence>
<keyword evidence="12" id="KW-1185">Reference proteome</keyword>
<dbReference type="InterPro" id="IPR020471">
    <property type="entry name" value="AKR"/>
</dbReference>
<dbReference type="Pfam" id="PF00248">
    <property type="entry name" value="Aldo_ket_red"/>
    <property type="match status" value="1"/>
</dbReference>
<dbReference type="Proteomes" id="UP000192652">
    <property type="component" value="Unassembled WGS sequence"/>
</dbReference>
<dbReference type="PANTHER" id="PTHR43827:SF3">
    <property type="entry name" value="NADP-DEPENDENT OXIDOREDUCTASE DOMAIN-CONTAINING PROTEIN"/>
    <property type="match status" value="1"/>
</dbReference>
<keyword evidence="3" id="KW-0560">Oxidoreductase</keyword>
<evidence type="ECO:0000256" key="6">
    <source>
        <dbReference type="PIRSR" id="PIRSR000097-2"/>
    </source>
</evidence>
<reference evidence="9 11" key="1">
    <citation type="submission" date="2016-09" db="EMBL/GenBank/DDBJ databases">
        <title>Rhizobium sp. nov., a novel species isolated from the rice rhizosphere.</title>
        <authorList>
            <person name="Zhao J."/>
            <person name="Zhang X."/>
        </authorList>
    </citation>
    <scope>NUCLEOTIDE SEQUENCE [LARGE SCALE GENOMIC DNA]</scope>
    <source>
        <strain evidence="9 11">MH17</strain>
    </source>
</reference>
<protein>
    <submittedName>
        <fullName evidence="9">2,5-didehydrogluconate reductase</fullName>
    </submittedName>
</protein>